<dbReference type="Pfam" id="PF19516">
    <property type="entry name" value="DUF6049"/>
    <property type="match status" value="1"/>
</dbReference>
<protein>
    <submittedName>
        <fullName evidence="2">Unannotated protein</fullName>
    </submittedName>
</protein>
<organism evidence="2">
    <name type="scientific">freshwater metagenome</name>
    <dbReference type="NCBI Taxonomy" id="449393"/>
    <lineage>
        <taxon>unclassified sequences</taxon>
        <taxon>metagenomes</taxon>
        <taxon>ecological metagenomes</taxon>
    </lineage>
</organism>
<dbReference type="InterPro" id="IPR046112">
    <property type="entry name" value="DUF6049"/>
</dbReference>
<name>A0A6J6JLP3_9ZZZZ</name>
<proteinExistence type="predicted"/>
<evidence type="ECO:0000313" key="2">
    <source>
        <dbReference type="EMBL" id="CAB4637418.1"/>
    </source>
</evidence>
<gene>
    <name evidence="2" type="ORF">UFOPK2032_01027</name>
</gene>
<sequence>MKKVVLAIIVGLATSTLLAAVPSFPASAADTDTGAVSIVKGSTINLVSRESSLPVAVTNTLLGEVRVIVNLTSSSAKVLVEDSTFQLTIPAGTTINAQFPIRAIASGDVVMVAWLTSLSGIELGKRVPINLTVNPDIETAAIVLFLSFVAVLIVVGVYRTVRRRKTA</sequence>
<evidence type="ECO:0000256" key="1">
    <source>
        <dbReference type="SAM" id="Phobius"/>
    </source>
</evidence>
<dbReference type="AlphaFoldDB" id="A0A6J6JLP3"/>
<keyword evidence="1" id="KW-0812">Transmembrane</keyword>
<reference evidence="2" key="1">
    <citation type="submission" date="2020-05" db="EMBL/GenBank/DDBJ databases">
        <authorList>
            <person name="Chiriac C."/>
            <person name="Salcher M."/>
            <person name="Ghai R."/>
            <person name="Kavagutti S V."/>
        </authorList>
    </citation>
    <scope>NUCLEOTIDE SEQUENCE</scope>
</reference>
<accession>A0A6J6JLP3</accession>
<keyword evidence="1" id="KW-1133">Transmembrane helix</keyword>
<keyword evidence="1" id="KW-0472">Membrane</keyword>
<feature type="transmembrane region" description="Helical" evidence="1">
    <location>
        <begin position="140"/>
        <end position="161"/>
    </location>
</feature>
<dbReference type="EMBL" id="CAEZVM010000051">
    <property type="protein sequence ID" value="CAB4637418.1"/>
    <property type="molecule type" value="Genomic_DNA"/>
</dbReference>